<dbReference type="Proteomes" id="UP001432322">
    <property type="component" value="Unassembled WGS sequence"/>
</dbReference>
<comment type="caution">
    <text evidence="1">The sequence shown here is derived from an EMBL/GenBank/DDBJ whole genome shotgun (WGS) entry which is preliminary data.</text>
</comment>
<reference evidence="1" key="1">
    <citation type="submission" date="2023-10" db="EMBL/GenBank/DDBJ databases">
        <title>Genome assembly of Pristionchus species.</title>
        <authorList>
            <person name="Yoshida K."/>
            <person name="Sommer R.J."/>
        </authorList>
    </citation>
    <scope>NUCLEOTIDE SEQUENCE</scope>
    <source>
        <strain evidence="1">RS5133</strain>
    </source>
</reference>
<feature type="non-terminal residue" evidence="1">
    <location>
        <position position="73"/>
    </location>
</feature>
<protein>
    <recommendedName>
        <fullName evidence="3">Ribosomal protein</fullName>
    </recommendedName>
</protein>
<dbReference type="AlphaFoldDB" id="A0AAV5W354"/>
<accession>A0AAV5W354</accession>
<name>A0AAV5W354_9BILA</name>
<keyword evidence="2" id="KW-1185">Reference proteome</keyword>
<sequence>NNAALVAVEACLFSEMKDYCSTDDEIKFVPFTNWTKVNEMPASKVYKLRENSFRWNRAEPKSNAIQSFFKCAR</sequence>
<dbReference type="EMBL" id="BTSY01000004">
    <property type="protein sequence ID" value="GMT25161.1"/>
    <property type="molecule type" value="Genomic_DNA"/>
</dbReference>
<evidence type="ECO:0000313" key="1">
    <source>
        <dbReference type="EMBL" id="GMT25161.1"/>
    </source>
</evidence>
<organism evidence="1 2">
    <name type="scientific">Pristionchus fissidentatus</name>
    <dbReference type="NCBI Taxonomy" id="1538716"/>
    <lineage>
        <taxon>Eukaryota</taxon>
        <taxon>Metazoa</taxon>
        <taxon>Ecdysozoa</taxon>
        <taxon>Nematoda</taxon>
        <taxon>Chromadorea</taxon>
        <taxon>Rhabditida</taxon>
        <taxon>Rhabditina</taxon>
        <taxon>Diplogasteromorpha</taxon>
        <taxon>Diplogasteroidea</taxon>
        <taxon>Neodiplogasteridae</taxon>
        <taxon>Pristionchus</taxon>
    </lineage>
</organism>
<feature type="non-terminal residue" evidence="1">
    <location>
        <position position="1"/>
    </location>
</feature>
<evidence type="ECO:0008006" key="3">
    <source>
        <dbReference type="Google" id="ProtNLM"/>
    </source>
</evidence>
<proteinExistence type="predicted"/>
<gene>
    <name evidence="1" type="ORF">PFISCL1PPCAC_16458</name>
</gene>
<evidence type="ECO:0000313" key="2">
    <source>
        <dbReference type="Proteomes" id="UP001432322"/>
    </source>
</evidence>